<comment type="caution">
    <text evidence="1">The sequence shown here is derived from an EMBL/GenBank/DDBJ whole genome shotgun (WGS) entry which is preliminary data.</text>
</comment>
<dbReference type="Proteomes" id="UP000288805">
    <property type="component" value="Unassembled WGS sequence"/>
</dbReference>
<accession>A0A438KGH7</accession>
<dbReference type="EMBL" id="QGNW01000007">
    <property type="protein sequence ID" value="RVX20297.1"/>
    <property type="molecule type" value="Genomic_DNA"/>
</dbReference>
<evidence type="ECO:0000313" key="1">
    <source>
        <dbReference type="EMBL" id="RVX20297.1"/>
    </source>
</evidence>
<reference evidence="1 2" key="1">
    <citation type="journal article" date="2018" name="PLoS Genet.">
        <title>Population sequencing reveals clonal diversity and ancestral inbreeding in the grapevine cultivar Chardonnay.</title>
        <authorList>
            <person name="Roach M.J."/>
            <person name="Johnson D.L."/>
            <person name="Bohlmann J."/>
            <person name="van Vuuren H.J."/>
            <person name="Jones S.J."/>
            <person name="Pretorius I.S."/>
            <person name="Schmidt S.A."/>
            <person name="Borneman A.R."/>
        </authorList>
    </citation>
    <scope>NUCLEOTIDE SEQUENCE [LARGE SCALE GENOMIC DNA]</scope>
    <source>
        <strain evidence="2">cv. Chardonnay</strain>
        <tissue evidence="1">Leaf</tissue>
    </source>
</reference>
<gene>
    <name evidence="1" type="primary">ALPHAC-AD_3</name>
    <name evidence="1" type="ORF">CK203_004804</name>
</gene>
<dbReference type="AlphaFoldDB" id="A0A438KGH7"/>
<proteinExistence type="predicted"/>
<evidence type="ECO:0000313" key="2">
    <source>
        <dbReference type="Proteomes" id="UP000288805"/>
    </source>
</evidence>
<name>A0A438KGH7_VITVI</name>
<organism evidence="1 2">
    <name type="scientific">Vitis vinifera</name>
    <name type="common">Grape</name>
    <dbReference type="NCBI Taxonomy" id="29760"/>
    <lineage>
        <taxon>Eukaryota</taxon>
        <taxon>Viridiplantae</taxon>
        <taxon>Streptophyta</taxon>
        <taxon>Embryophyta</taxon>
        <taxon>Tracheophyta</taxon>
        <taxon>Spermatophyta</taxon>
        <taxon>Magnoliopsida</taxon>
        <taxon>eudicotyledons</taxon>
        <taxon>Gunneridae</taxon>
        <taxon>Pentapetalae</taxon>
        <taxon>rosids</taxon>
        <taxon>Vitales</taxon>
        <taxon>Vitaceae</taxon>
        <taxon>Viteae</taxon>
        <taxon>Vitis</taxon>
    </lineage>
</organism>
<protein>
    <submittedName>
        <fullName evidence="1">AP-2 complex subunit alpha-2</fullName>
    </submittedName>
</protein>
<sequence>MMVQMRIETDPADRTQLRMTVSSGDPTLTFELKEFIKEQLVSIPQLPVHQHLKGRLMKSEKADMFMAYAYVQGGIPMILSNKFLQRYPALPHVASVGLNVKGPVSLHHQRF</sequence>